<protein>
    <recommendedName>
        <fullName evidence="4">AB hydrolase-1 domain-containing protein</fullName>
    </recommendedName>
</protein>
<evidence type="ECO:0000259" key="4">
    <source>
        <dbReference type="Pfam" id="PF00561"/>
    </source>
</evidence>
<dbReference type="SUPFAM" id="SSF53474">
    <property type="entry name" value="alpha/beta-Hydrolases"/>
    <property type="match status" value="1"/>
</dbReference>
<dbReference type="STRING" id="109895.A0A507E4R2"/>
<comment type="similarity">
    <text evidence="1">Belongs to the AB hydrolase superfamily.</text>
</comment>
<dbReference type="PANTHER" id="PTHR43798">
    <property type="entry name" value="MONOACYLGLYCEROL LIPASE"/>
    <property type="match status" value="1"/>
</dbReference>
<dbReference type="EMBL" id="QEAQ01000037">
    <property type="protein sequence ID" value="TPX58377.1"/>
    <property type="molecule type" value="Genomic_DNA"/>
</dbReference>
<evidence type="ECO:0000313" key="5">
    <source>
        <dbReference type="EMBL" id="TPX58377.1"/>
    </source>
</evidence>
<dbReference type="InterPro" id="IPR029058">
    <property type="entry name" value="AB_hydrolase_fold"/>
</dbReference>
<gene>
    <name evidence="5" type="ORF">PhCBS80983_g03160</name>
</gene>
<dbReference type="PRINTS" id="PR00111">
    <property type="entry name" value="ABHYDROLASE"/>
</dbReference>
<dbReference type="InterPro" id="IPR000073">
    <property type="entry name" value="AB_hydrolase_1"/>
</dbReference>
<sequence>MAAEIATGESRPELPPAVQTTFTRSPSPTPSTSAIAPPIVTSAGPPSASSTNTPNGPLKRRLSGSGCFMTVHGTPCYMEKCSDKWLPYISPESYTTGNAVPNMGPRTDSKRARTSSPPPSPRPLENPSVVDTAIECPSGTTVALRIWGDPTKTGPSRRVFCCHGWLDNAASFDRLAPRIAAAGACVVAIDAPGHGLSGWKSQNGGYYLWDLMDDILGVVDALEWETFTAIGHSTGGHILASFAGTFPTRISDLILLDSIGPAVQFTPANEAVEMASFIRRRRELNARGGTAGAGNEKRTRVYQTFEDAARARCRGFTAVSIDAARILCDRGMRPVYPTSTVGGGITGEVAYQWRTDPRLTLWGYLRTSENAIENVWRGITAQVLVCLGARSGLFSVTNDRHKRRLAALRDLTTRVMPDAGHHMHLESETVDAVAAECLTFLRW</sequence>
<dbReference type="Proteomes" id="UP000318582">
    <property type="component" value="Unassembled WGS sequence"/>
</dbReference>
<proteinExistence type="inferred from homology"/>
<dbReference type="Pfam" id="PF00561">
    <property type="entry name" value="Abhydrolase_1"/>
    <property type="match status" value="1"/>
</dbReference>
<evidence type="ECO:0000256" key="2">
    <source>
        <dbReference type="ARBA" id="ARBA00022801"/>
    </source>
</evidence>
<dbReference type="PANTHER" id="PTHR43798:SF14">
    <property type="entry name" value="SERINE HYDROLASE-LIKE PROTEIN DDB_G0286239"/>
    <property type="match status" value="1"/>
</dbReference>
<name>A0A507E4R2_9FUNG</name>
<dbReference type="AlphaFoldDB" id="A0A507E4R2"/>
<feature type="region of interest" description="Disordered" evidence="3">
    <location>
        <begin position="96"/>
        <end position="129"/>
    </location>
</feature>
<keyword evidence="6" id="KW-1185">Reference proteome</keyword>
<evidence type="ECO:0000313" key="6">
    <source>
        <dbReference type="Proteomes" id="UP000318582"/>
    </source>
</evidence>
<dbReference type="Gene3D" id="3.40.50.1820">
    <property type="entry name" value="alpha/beta hydrolase"/>
    <property type="match status" value="1"/>
</dbReference>
<feature type="compositionally biased region" description="Low complexity" evidence="3">
    <location>
        <begin position="30"/>
        <end position="39"/>
    </location>
</feature>
<dbReference type="GO" id="GO:0016787">
    <property type="term" value="F:hydrolase activity"/>
    <property type="evidence" value="ECO:0007669"/>
    <property type="project" value="UniProtKB-KW"/>
</dbReference>
<feature type="domain" description="AB hydrolase-1" evidence="4">
    <location>
        <begin position="159"/>
        <end position="426"/>
    </location>
</feature>
<comment type="caution">
    <text evidence="5">The sequence shown here is derived from an EMBL/GenBank/DDBJ whole genome shotgun (WGS) entry which is preliminary data.</text>
</comment>
<evidence type="ECO:0000256" key="3">
    <source>
        <dbReference type="SAM" id="MobiDB-lite"/>
    </source>
</evidence>
<evidence type="ECO:0000256" key="1">
    <source>
        <dbReference type="ARBA" id="ARBA00008645"/>
    </source>
</evidence>
<reference evidence="5 6" key="1">
    <citation type="journal article" date="2019" name="Sci. Rep.">
        <title>Comparative genomics of chytrid fungi reveal insights into the obligate biotrophic and pathogenic lifestyle of Synchytrium endobioticum.</title>
        <authorList>
            <person name="van de Vossenberg B.T.L.H."/>
            <person name="Warris S."/>
            <person name="Nguyen H.D.T."/>
            <person name="van Gent-Pelzer M.P.E."/>
            <person name="Joly D.L."/>
            <person name="van de Geest H.C."/>
            <person name="Bonants P.J.M."/>
            <person name="Smith D.S."/>
            <person name="Levesque C.A."/>
            <person name="van der Lee T.A.J."/>
        </authorList>
    </citation>
    <scope>NUCLEOTIDE SEQUENCE [LARGE SCALE GENOMIC DNA]</scope>
    <source>
        <strain evidence="5 6">CBS 809.83</strain>
    </source>
</reference>
<organism evidence="5 6">
    <name type="scientific">Powellomyces hirtus</name>
    <dbReference type="NCBI Taxonomy" id="109895"/>
    <lineage>
        <taxon>Eukaryota</taxon>
        <taxon>Fungi</taxon>
        <taxon>Fungi incertae sedis</taxon>
        <taxon>Chytridiomycota</taxon>
        <taxon>Chytridiomycota incertae sedis</taxon>
        <taxon>Chytridiomycetes</taxon>
        <taxon>Spizellomycetales</taxon>
        <taxon>Powellomycetaceae</taxon>
        <taxon>Powellomyces</taxon>
    </lineage>
</organism>
<dbReference type="InterPro" id="IPR050266">
    <property type="entry name" value="AB_hydrolase_sf"/>
</dbReference>
<keyword evidence="2" id="KW-0378">Hydrolase</keyword>
<accession>A0A507E4R2</accession>
<dbReference type="GO" id="GO:0016020">
    <property type="term" value="C:membrane"/>
    <property type="evidence" value="ECO:0007669"/>
    <property type="project" value="TreeGrafter"/>
</dbReference>
<feature type="region of interest" description="Disordered" evidence="3">
    <location>
        <begin position="1"/>
        <end position="59"/>
    </location>
</feature>